<evidence type="ECO:0000313" key="1">
    <source>
        <dbReference type="EMBL" id="CAG8461067.1"/>
    </source>
</evidence>
<protein>
    <submittedName>
        <fullName evidence="1">12247_t:CDS:1</fullName>
    </submittedName>
</protein>
<dbReference type="EMBL" id="CAJVPS010000175">
    <property type="protein sequence ID" value="CAG8461067.1"/>
    <property type="molecule type" value="Genomic_DNA"/>
</dbReference>
<gene>
    <name evidence="1" type="ORF">ALEPTO_LOCUS1539</name>
</gene>
<dbReference type="OrthoDB" id="2447593at2759"/>
<evidence type="ECO:0000313" key="2">
    <source>
        <dbReference type="Proteomes" id="UP000789508"/>
    </source>
</evidence>
<dbReference type="AlphaFoldDB" id="A0A9N8VTQ6"/>
<reference evidence="1" key="1">
    <citation type="submission" date="2021-06" db="EMBL/GenBank/DDBJ databases">
        <authorList>
            <person name="Kallberg Y."/>
            <person name="Tangrot J."/>
            <person name="Rosling A."/>
        </authorList>
    </citation>
    <scope>NUCLEOTIDE SEQUENCE</scope>
    <source>
        <strain evidence="1">FL130A</strain>
    </source>
</reference>
<sequence length="300" mass="32912">MADKQAQTYIDNPAVFAKSVTKIEVDHSLNNLIGDLIIKDFPNLTDVILRNHGLTSVTVESCPNLSNINVSNNRNLVSFNLEKTTIINGENAGNKVKVVKISGYSGKPSFEEINLKNCTSLEGLFVNDLGKIRTIKGVKDFDNPIREINMGGSEGFNLTTTDELERLEAVEKVSDEILGGSGNLPMTIDPGTGKQVVNVAKLKEDLVVKGAENPDSPTKKIVEAVIVELGLRGTNITQQQIIDEIRKLKDRGEIDKLESAASARDVEISKDKLISGRFNELQMLRDKKLLPGQEDEKTEV</sequence>
<keyword evidence="2" id="KW-1185">Reference proteome</keyword>
<dbReference type="Proteomes" id="UP000789508">
    <property type="component" value="Unassembled WGS sequence"/>
</dbReference>
<dbReference type="SUPFAM" id="SSF52047">
    <property type="entry name" value="RNI-like"/>
    <property type="match status" value="1"/>
</dbReference>
<organism evidence="1 2">
    <name type="scientific">Ambispora leptoticha</name>
    <dbReference type="NCBI Taxonomy" id="144679"/>
    <lineage>
        <taxon>Eukaryota</taxon>
        <taxon>Fungi</taxon>
        <taxon>Fungi incertae sedis</taxon>
        <taxon>Mucoromycota</taxon>
        <taxon>Glomeromycotina</taxon>
        <taxon>Glomeromycetes</taxon>
        <taxon>Archaeosporales</taxon>
        <taxon>Ambisporaceae</taxon>
        <taxon>Ambispora</taxon>
    </lineage>
</organism>
<name>A0A9N8VTQ6_9GLOM</name>
<comment type="caution">
    <text evidence="1">The sequence shown here is derived from an EMBL/GenBank/DDBJ whole genome shotgun (WGS) entry which is preliminary data.</text>
</comment>
<proteinExistence type="predicted"/>
<dbReference type="InterPro" id="IPR032675">
    <property type="entry name" value="LRR_dom_sf"/>
</dbReference>
<dbReference type="Gene3D" id="3.80.10.10">
    <property type="entry name" value="Ribonuclease Inhibitor"/>
    <property type="match status" value="1"/>
</dbReference>
<accession>A0A9N8VTQ6</accession>